<dbReference type="InterPro" id="IPR013898">
    <property type="entry name" value="Atg43"/>
</dbReference>
<dbReference type="PANTHER" id="PTHR38699:SF1">
    <property type="entry name" value="MITOPHAGY RECEPTOR ATG43"/>
    <property type="match status" value="1"/>
</dbReference>
<proteinExistence type="predicted"/>
<comment type="caution">
    <text evidence="1">The sequence shown here is derived from an EMBL/GenBank/DDBJ whole genome shotgun (WGS) entry which is preliminary data.</text>
</comment>
<keyword evidence="2" id="KW-1185">Reference proteome</keyword>
<dbReference type="Proteomes" id="UP000186594">
    <property type="component" value="Unassembled WGS sequence"/>
</dbReference>
<dbReference type="STRING" id="1198029.A0A1U7LJR6"/>
<reference evidence="1 2" key="1">
    <citation type="submission" date="2016-04" db="EMBL/GenBank/DDBJ databases">
        <title>Evolutionary innovation and constraint leading to complex multicellularity in the Ascomycota.</title>
        <authorList>
            <person name="Cisse O."/>
            <person name="Nguyen A."/>
            <person name="Hewitt D.A."/>
            <person name="Jedd G."/>
            <person name="Stajich J.E."/>
        </authorList>
    </citation>
    <scope>NUCLEOTIDE SEQUENCE [LARGE SCALE GENOMIC DNA]</scope>
    <source>
        <strain evidence="1 2">DAH-3</strain>
    </source>
</reference>
<dbReference type="GO" id="GO:0000423">
    <property type="term" value="P:mitophagy"/>
    <property type="evidence" value="ECO:0007669"/>
    <property type="project" value="InterPro"/>
</dbReference>
<dbReference type="PANTHER" id="PTHR38699">
    <property type="entry name" value="CHROMOSOME 1, WHOLE GENOME SHOTGUN SEQUENCE"/>
    <property type="match status" value="1"/>
</dbReference>
<dbReference type="Pfam" id="PF08589">
    <property type="entry name" value="ATG43"/>
    <property type="match status" value="1"/>
</dbReference>
<evidence type="ECO:0000313" key="2">
    <source>
        <dbReference type="Proteomes" id="UP000186594"/>
    </source>
</evidence>
<accession>A0A1U7LJR6</accession>
<gene>
    <name evidence="1" type="ORF">NEOLI_004684</name>
</gene>
<protein>
    <submittedName>
        <fullName evidence="1">Uncharacterized protein</fullName>
    </submittedName>
</protein>
<dbReference type="AlphaFoldDB" id="A0A1U7LJR6"/>
<dbReference type="OrthoDB" id="2430343at2759"/>
<evidence type="ECO:0000313" key="1">
    <source>
        <dbReference type="EMBL" id="OLL22792.1"/>
    </source>
</evidence>
<organism evidence="1 2">
    <name type="scientific">Neolecta irregularis (strain DAH-3)</name>
    <dbReference type="NCBI Taxonomy" id="1198029"/>
    <lineage>
        <taxon>Eukaryota</taxon>
        <taxon>Fungi</taxon>
        <taxon>Dikarya</taxon>
        <taxon>Ascomycota</taxon>
        <taxon>Taphrinomycotina</taxon>
        <taxon>Neolectales</taxon>
        <taxon>Neolectaceae</taxon>
        <taxon>Neolecta</taxon>
    </lineage>
</organism>
<sequence>MAAARLTFANIHMVREPDEDEIVPSSAVDTRSEEFSVDAIYDRSRFLAHRMPQTIPVLPVLPDLRFEQAYLSSLRSANGSWWKVAYVTIRDQVLMMFLQGMFYGLLKCSYGVLKITRGNGKSFGGKIRNWWVGINDIQPNSLPKNDNL</sequence>
<dbReference type="EMBL" id="LXFE01002725">
    <property type="protein sequence ID" value="OLL22792.1"/>
    <property type="molecule type" value="Genomic_DNA"/>
</dbReference>
<name>A0A1U7LJR6_NEOID</name>
<dbReference type="GO" id="GO:0140580">
    <property type="term" value="F:mitochondrion autophagosome adaptor activity"/>
    <property type="evidence" value="ECO:0007669"/>
    <property type="project" value="InterPro"/>
</dbReference>